<evidence type="ECO:0000256" key="2">
    <source>
        <dbReference type="SAM" id="MobiDB-lite"/>
    </source>
</evidence>
<organism evidence="3 4">
    <name type="scientific">Tegillarca granosa</name>
    <name type="common">Malaysian cockle</name>
    <name type="synonym">Anadara granosa</name>
    <dbReference type="NCBI Taxonomy" id="220873"/>
    <lineage>
        <taxon>Eukaryota</taxon>
        <taxon>Metazoa</taxon>
        <taxon>Spiralia</taxon>
        <taxon>Lophotrochozoa</taxon>
        <taxon>Mollusca</taxon>
        <taxon>Bivalvia</taxon>
        <taxon>Autobranchia</taxon>
        <taxon>Pteriomorphia</taxon>
        <taxon>Arcoida</taxon>
        <taxon>Arcoidea</taxon>
        <taxon>Arcidae</taxon>
        <taxon>Tegillarca</taxon>
    </lineage>
</organism>
<keyword evidence="4" id="KW-1185">Reference proteome</keyword>
<accession>A0ABQ9F871</accession>
<comment type="caution">
    <text evidence="3">The sequence shown here is derived from an EMBL/GenBank/DDBJ whole genome shotgun (WGS) entry which is preliminary data.</text>
</comment>
<feature type="compositionally biased region" description="Basic and acidic residues" evidence="2">
    <location>
        <begin position="579"/>
        <end position="588"/>
    </location>
</feature>
<dbReference type="Proteomes" id="UP001217089">
    <property type="component" value="Unassembled WGS sequence"/>
</dbReference>
<dbReference type="EMBL" id="JARBDR010000342">
    <property type="protein sequence ID" value="KAJ8313551.1"/>
    <property type="molecule type" value="Genomic_DNA"/>
</dbReference>
<feature type="region of interest" description="Disordered" evidence="2">
    <location>
        <begin position="556"/>
        <end position="588"/>
    </location>
</feature>
<dbReference type="PANTHER" id="PTHR35838">
    <property type="entry name" value="CHROMOSOME 21, WHOLE GENOME SHOTGUN SEQUENCE"/>
    <property type="match status" value="1"/>
</dbReference>
<evidence type="ECO:0000313" key="3">
    <source>
        <dbReference type="EMBL" id="KAJ8313551.1"/>
    </source>
</evidence>
<keyword evidence="1" id="KW-0175">Coiled coil</keyword>
<dbReference type="PANTHER" id="PTHR35838:SF1">
    <property type="entry name" value="TRICHOHYALIN-LIKE"/>
    <property type="match status" value="1"/>
</dbReference>
<proteinExistence type="predicted"/>
<feature type="coiled-coil region" evidence="1">
    <location>
        <begin position="469"/>
        <end position="496"/>
    </location>
</feature>
<sequence length="588" mass="69312">MMKRTKVSQMSKENHFAAEQLQVKLLTTEEKYRSQILYKQIHSFEEKVYMCHENFNVDLMLTMFRELARRSKGSRDIYTIIGIRQSVEIERRKIQMQKRNKRLKSDTDSVDDMLNYFTWFLDYIKYMRELRANFVDRIFNPLFKYFLQVSGPSQELDSPIPSARSDSVVSAHLSVASFQTGISGVSKLSGWSSFNFSDSAIDENRSGDDVHEARREMLSRAALLLLGREFDDIKSLYDTSEIEKLAFRLSSLKEQLDYLIDNENIINPDLFSQDSEKPVHHLKVRNSRTYALMRLIPDILVKFEKAAWIARRWLELDDMKTKDINEKLDKLASLEARLSTRLSMLSKNIQNHERELEKESNELQKLLKREERSNNLQMSLQTYEENLKSLESELEKLNKEKKELISKLEEAQKSMKRSEMRKLKTQYQKNRLQRYAIERQIGNVKFHIDLFERDLCVEMDVKKSMVHFTNDVQDHCEELEKLLERQKKEKRTIQAALIPIAKDKKMLSEQISEESVGEWDDEVFARYVGTSKIQKKKKAVYVRTFTENDKLSRLQNVRGTPDGMMYPPPSKHSSIPRPITDHQKKAVR</sequence>
<feature type="coiled-coil region" evidence="1">
    <location>
        <begin position="335"/>
        <end position="421"/>
    </location>
</feature>
<evidence type="ECO:0000313" key="4">
    <source>
        <dbReference type="Proteomes" id="UP001217089"/>
    </source>
</evidence>
<evidence type="ECO:0000256" key="1">
    <source>
        <dbReference type="SAM" id="Coils"/>
    </source>
</evidence>
<reference evidence="3 4" key="1">
    <citation type="submission" date="2022-12" db="EMBL/GenBank/DDBJ databases">
        <title>Chromosome-level genome of Tegillarca granosa.</title>
        <authorList>
            <person name="Kim J."/>
        </authorList>
    </citation>
    <scope>NUCLEOTIDE SEQUENCE [LARGE SCALE GENOMIC DNA]</scope>
    <source>
        <strain evidence="3">Teg-2019</strain>
        <tissue evidence="3">Adductor muscle</tissue>
    </source>
</reference>
<protein>
    <submittedName>
        <fullName evidence="3">Uncharacterized protein</fullName>
    </submittedName>
</protein>
<gene>
    <name evidence="3" type="ORF">KUTeg_008112</name>
</gene>
<name>A0ABQ9F871_TEGGR</name>